<proteinExistence type="predicted"/>
<dbReference type="Proteomes" id="UP000092462">
    <property type="component" value="Unassembled WGS sequence"/>
</dbReference>
<evidence type="ECO:0000313" key="3">
    <source>
        <dbReference type="EnsemblMetazoa" id="PPAI007879-PA"/>
    </source>
</evidence>
<keyword evidence="1" id="KW-0511">Multifunctional enzyme</keyword>
<keyword evidence="4" id="KW-1185">Reference proteome</keyword>
<dbReference type="PANTHER" id="PTHR37984:SF5">
    <property type="entry name" value="PROTEIN NYNRIN-LIKE"/>
    <property type="match status" value="1"/>
</dbReference>
<dbReference type="GO" id="GO:0071897">
    <property type="term" value="P:DNA biosynthetic process"/>
    <property type="evidence" value="ECO:0007669"/>
    <property type="project" value="UniProtKB-ARBA"/>
</dbReference>
<dbReference type="GO" id="GO:0003824">
    <property type="term" value="F:catalytic activity"/>
    <property type="evidence" value="ECO:0007669"/>
    <property type="project" value="UniProtKB-KW"/>
</dbReference>
<dbReference type="VEuPathDB" id="VectorBase:PPAI007879"/>
<name>A0A1B0DI95_PHLPP</name>
<dbReference type="AlphaFoldDB" id="A0A1B0DI95"/>
<dbReference type="VEuPathDB" id="VectorBase:PPAPM1_003537"/>
<feature type="domain" description="Reverse transcriptase/retrotransposon-derived protein RNase H-like" evidence="2">
    <location>
        <begin position="37"/>
        <end position="135"/>
    </location>
</feature>
<dbReference type="InterPro" id="IPR043502">
    <property type="entry name" value="DNA/RNA_pol_sf"/>
</dbReference>
<dbReference type="CDD" id="cd09274">
    <property type="entry name" value="RNase_HI_RT_Ty3"/>
    <property type="match status" value="1"/>
</dbReference>
<dbReference type="InterPro" id="IPR041577">
    <property type="entry name" value="RT_RNaseH_2"/>
</dbReference>
<dbReference type="InterPro" id="IPR050951">
    <property type="entry name" value="Retrovirus_Pol_polyprotein"/>
</dbReference>
<dbReference type="EMBL" id="AJVK01062197">
    <property type="status" value="NOT_ANNOTATED_CDS"/>
    <property type="molecule type" value="Genomic_DNA"/>
</dbReference>
<reference evidence="3" key="1">
    <citation type="submission" date="2022-08" db="UniProtKB">
        <authorList>
            <consortium name="EnsemblMetazoa"/>
        </authorList>
    </citation>
    <scope>IDENTIFICATION</scope>
    <source>
        <strain evidence="3">Israel</strain>
    </source>
</reference>
<protein>
    <recommendedName>
        <fullName evidence="2">Reverse transcriptase/retrotransposon-derived protein RNase H-like domain-containing protein</fullName>
    </recommendedName>
</protein>
<dbReference type="SUPFAM" id="SSF56672">
    <property type="entry name" value="DNA/RNA polymerases"/>
    <property type="match status" value="1"/>
</dbReference>
<evidence type="ECO:0000313" key="4">
    <source>
        <dbReference type="Proteomes" id="UP000092462"/>
    </source>
</evidence>
<organism evidence="3 4">
    <name type="scientific">Phlebotomus papatasi</name>
    <name type="common">Sandfly</name>
    <dbReference type="NCBI Taxonomy" id="29031"/>
    <lineage>
        <taxon>Eukaryota</taxon>
        <taxon>Metazoa</taxon>
        <taxon>Ecdysozoa</taxon>
        <taxon>Arthropoda</taxon>
        <taxon>Hexapoda</taxon>
        <taxon>Insecta</taxon>
        <taxon>Pterygota</taxon>
        <taxon>Neoptera</taxon>
        <taxon>Endopterygota</taxon>
        <taxon>Diptera</taxon>
        <taxon>Nematocera</taxon>
        <taxon>Psychodoidea</taxon>
        <taxon>Psychodidae</taxon>
        <taxon>Phlebotomus</taxon>
        <taxon>Phlebotomus</taxon>
    </lineage>
</organism>
<dbReference type="PANTHER" id="PTHR37984">
    <property type="entry name" value="PROTEIN CBG26694"/>
    <property type="match status" value="1"/>
</dbReference>
<dbReference type="Gene3D" id="3.10.20.370">
    <property type="match status" value="1"/>
</dbReference>
<dbReference type="EnsemblMetazoa" id="PPAI007879-RA">
    <property type="protein sequence ID" value="PPAI007879-PA"/>
    <property type="gene ID" value="PPAI007879"/>
</dbReference>
<sequence>MVPCTSDGVFSILLLTVAPSLEVRDLLLRRLMVNWPWTEVEQAAFEDLKSRLRNQPVLTAYDREATHEIHCDACSKGIAGILIQRKGEDQQAVAYYSRATSDAESRYHSYELETIAVMESLIRFKFYVMGKKITVVTDCKSLVETYKKKDIDPKVSRYWLKMLDYEFDIKYRKKEMMTHADALSRCPVGGKEILNLQAGNVMAIRKVNEIDWIRSLQMQDDDIKHIVDIIRGEVKDKEKKKIYNHDYTIKEEKLYRRVNGKDDIRITRQGKKMKIEIVEEQRKKDGKPEK</sequence>
<evidence type="ECO:0000259" key="2">
    <source>
        <dbReference type="Pfam" id="PF17919"/>
    </source>
</evidence>
<evidence type="ECO:0000256" key="1">
    <source>
        <dbReference type="ARBA" id="ARBA00023268"/>
    </source>
</evidence>
<dbReference type="Pfam" id="PF17919">
    <property type="entry name" value="RT_RNaseH_2"/>
    <property type="match status" value="1"/>
</dbReference>
<accession>A0A1B0DI95</accession>